<protein>
    <submittedName>
        <fullName evidence="2">Uncharacterized protein</fullName>
    </submittedName>
</protein>
<name>A0A8H4UHU3_9HYPO</name>
<sequence length="113" mass="12907">MAMQSPTDNPQVPLLDSFLHTLDGHVQELLVRLSKLYEVMDMLPRKKPKDQEELRIRLDLLIKQCSMELGWAIRTFNGYKTLRRMAAQQEDNLANNPSSVPGDNGGLETQTRV</sequence>
<dbReference type="OrthoDB" id="5102736at2759"/>
<evidence type="ECO:0000313" key="2">
    <source>
        <dbReference type="EMBL" id="KAF4976994.1"/>
    </source>
</evidence>
<reference evidence="2" key="1">
    <citation type="journal article" date="2020" name="BMC Genomics">
        <title>Correction to: Identification and distribution of gene clusters required for synthesis of sphingolipid metabolism inhibitors in diverse species of the filamentous fungus Fusarium.</title>
        <authorList>
            <person name="Kim H.S."/>
            <person name="Lohmar J.M."/>
            <person name="Busman M."/>
            <person name="Brown D.W."/>
            <person name="Naumann T.A."/>
            <person name="Divon H.H."/>
            <person name="Lysoe E."/>
            <person name="Uhlig S."/>
            <person name="Proctor R.H."/>
        </authorList>
    </citation>
    <scope>NUCLEOTIDE SEQUENCE</scope>
    <source>
        <strain evidence="2">NRRL 22465</strain>
    </source>
</reference>
<comment type="caution">
    <text evidence="2">The sequence shown here is derived from an EMBL/GenBank/DDBJ whole genome shotgun (WGS) entry which is preliminary data.</text>
</comment>
<proteinExistence type="predicted"/>
<gene>
    <name evidence="2" type="ORF">FZEAL_6414</name>
</gene>
<keyword evidence="3" id="KW-1185">Reference proteome</keyword>
<dbReference type="Proteomes" id="UP000635477">
    <property type="component" value="Unassembled WGS sequence"/>
</dbReference>
<evidence type="ECO:0000313" key="3">
    <source>
        <dbReference type="Proteomes" id="UP000635477"/>
    </source>
</evidence>
<feature type="region of interest" description="Disordered" evidence="1">
    <location>
        <begin position="90"/>
        <end position="113"/>
    </location>
</feature>
<organism evidence="2 3">
    <name type="scientific">Fusarium zealandicum</name>
    <dbReference type="NCBI Taxonomy" id="1053134"/>
    <lineage>
        <taxon>Eukaryota</taxon>
        <taxon>Fungi</taxon>
        <taxon>Dikarya</taxon>
        <taxon>Ascomycota</taxon>
        <taxon>Pezizomycotina</taxon>
        <taxon>Sordariomycetes</taxon>
        <taxon>Hypocreomycetidae</taxon>
        <taxon>Hypocreales</taxon>
        <taxon>Nectriaceae</taxon>
        <taxon>Fusarium</taxon>
        <taxon>Fusarium staphyleae species complex</taxon>
    </lineage>
</organism>
<dbReference type="AlphaFoldDB" id="A0A8H4UHU3"/>
<evidence type="ECO:0000256" key="1">
    <source>
        <dbReference type="SAM" id="MobiDB-lite"/>
    </source>
</evidence>
<reference evidence="2" key="2">
    <citation type="submission" date="2020-05" db="EMBL/GenBank/DDBJ databases">
        <authorList>
            <person name="Kim H.-S."/>
            <person name="Proctor R.H."/>
            <person name="Brown D.W."/>
        </authorList>
    </citation>
    <scope>NUCLEOTIDE SEQUENCE</scope>
    <source>
        <strain evidence="2">NRRL 22465</strain>
    </source>
</reference>
<accession>A0A8H4UHU3</accession>
<dbReference type="EMBL" id="JABEYC010000468">
    <property type="protein sequence ID" value="KAF4976994.1"/>
    <property type="molecule type" value="Genomic_DNA"/>
</dbReference>